<comment type="subcellular location">
    <subcellularLocation>
        <location evidence="1 8">Nucleus</location>
    </subcellularLocation>
</comment>
<comment type="function">
    <text evidence="8">Component of the sequence-specific heterotrimeric transcription factor (NF-Y) which specifically recognizes a 5'-CCAAT-3' box motif found in the promoters of its target genes.</text>
</comment>
<keyword evidence="6 8" id="KW-0539">Nucleus</keyword>
<dbReference type="InterPro" id="IPR018362">
    <property type="entry name" value="CCAAT-binding_factor_CS"/>
</dbReference>
<evidence type="ECO:0000313" key="11">
    <source>
        <dbReference type="Proteomes" id="UP000036987"/>
    </source>
</evidence>
<dbReference type="GO" id="GO:0000981">
    <property type="term" value="F:DNA-binding transcription factor activity, RNA polymerase II-specific"/>
    <property type="evidence" value="ECO:0000318"/>
    <property type="project" value="GO_Central"/>
</dbReference>
<evidence type="ECO:0000313" key="10">
    <source>
        <dbReference type="EMBL" id="KMZ64575.1"/>
    </source>
</evidence>
<keyword evidence="4" id="KW-0010">Activator</keyword>
<dbReference type="PROSITE" id="PS51152">
    <property type="entry name" value="NFYA_HAP2_2"/>
    <property type="match status" value="1"/>
</dbReference>
<feature type="compositionally biased region" description="Polar residues" evidence="9">
    <location>
        <begin position="264"/>
        <end position="298"/>
    </location>
</feature>
<dbReference type="Proteomes" id="UP000036987">
    <property type="component" value="Unassembled WGS sequence"/>
</dbReference>
<sequence>MVDPNANMPPSTVASQAQWCGVGYTSDQGAHMKNMLEDTLKQPQVSAMNGRNGTRVKSPKNSADGLPDTAIEEGSNDDTSYPEQENSHIEPVFPAHPLMPEYFIPHTQLELGQTITCAPYPYSDPYYGNMIAGYGPQPLVHSPFIGTSQTRMVLPLEMTEEPVYVNAKQYHGILRRRQSRAKAELEKKLIKDRKPYLHESRHKHAMRRARGCGGRFLNTKKGGDANGSNPLPKRPGGSNVGNPMHPTSFSGSDNTPDDDAMGTSDPNIKNSQECSSEHSNNQSHTHANNHNGGSFQQHTSFPFNIGDCSGPQKQNGILAKSCQTVTIQ</sequence>
<keyword evidence="5 8" id="KW-0804">Transcription</keyword>
<dbReference type="GO" id="GO:0003677">
    <property type="term" value="F:DNA binding"/>
    <property type="evidence" value="ECO:0007669"/>
    <property type="project" value="UniProtKB-KW"/>
</dbReference>
<keyword evidence="11" id="KW-1185">Reference proteome</keyword>
<protein>
    <recommendedName>
        <fullName evidence="8">Nuclear transcription factor Y subunit</fullName>
    </recommendedName>
</protein>
<dbReference type="Gene3D" id="6.10.250.2430">
    <property type="match status" value="1"/>
</dbReference>
<dbReference type="SMART" id="SM00521">
    <property type="entry name" value="CBF"/>
    <property type="match status" value="1"/>
</dbReference>
<dbReference type="PANTHER" id="PTHR12632">
    <property type="entry name" value="TRANSCRIPTION FACTOR NF-Y ALPHA-RELATED"/>
    <property type="match status" value="1"/>
</dbReference>
<evidence type="ECO:0000256" key="5">
    <source>
        <dbReference type="ARBA" id="ARBA00023163"/>
    </source>
</evidence>
<gene>
    <name evidence="10" type="ORF">ZOSMA_35G00300</name>
</gene>
<evidence type="ECO:0000256" key="3">
    <source>
        <dbReference type="ARBA" id="ARBA00023125"/>
    </source>
</evidence>
<dbReference type="InterPro" id="IPR001289">
    <property type="entry name" value="NFYA"/>
</dbReference>
<feature type="compositionally biased region" description="Basic residues" evidence="9">
    <location>
        <begin position="200"/>
        <end position="210"/>
    </location>
</feature>
<evidence type="ECO:0000256" key="2">
    <source>
        <dbReference type="ARBA" id="ARBA00023015"/>
    </source>
</evidence>
<dbReference type="OrthoDB" id="1097733at2759"/>
<evidence type="ECO:0000256" key="1">
    <source>
        <dbReference type="ARBA" id="ARBA00004123"/>
    </source>
</evidence>
<evidence type="ECO:0000256" key="9">
    <source>
        <dbReference type="SAM" id="MobiDB-lite"/>
    </source>
</evidence>
<dbReference type="GO" id="GO:0006357">
    <property type="term" value="P:regulation of transcription by RNA polymerase II"/>
    <property type="evidence" value="ECO:0000318"/>
    <property type="project" value="GO_Central"/>
</dbReference>
<reference evidence="11" key="1">
    <citation type="journal article" date="2016" name="Nature">
        <title>The genome of the seagrass Zostera marina reveals angiosperm adaptation to the sea.</title>
        <authorList>
            <person name="Olsen J.L."/>
            <person name="Rouze P."/>
            <person name="Verhelst B."/>
            <person name="Lin Y.-C."/>
            <person name="Bayer T."/>
            <person name="Collen J."/>
            <person name="Dattolo E."/>
            <person name="De Paoli E."/>
            <person name="Dittami S."/>
            <person name="Maumus F."/>
            <person name="Michel G."/>
            <person name="Kersting A."/>
            <person name="Lauritano C."/>
            <person name="Lohaus R."/>
            <person name="Toepel M."/>
            <person name="Tonon T."/>
            <person name="Vanneste K."/>
            <person name="Amirebrahimi M."/>
            <person name="Brakel J."/>
            <person name="Bostroem C."/>
            <person name="Chovatia M."/>
            <person name="Grimwood J."/>
            <person name="Jenkins J.W."/>
            <person name="Jueterbock A."/>
            <person name="Mraz A."/>
            <person name="Stam W.T."/>
            <person name="Tice H."/>
            <person name="Bornberg-Bauer E."/>
            <person name="Green P.J."/>
            <person name="Pearson G.A."/>
            <person name="Procaccini G."/>
            <person name="Duarte C.M."/>
            <person name="Schmutz J."/>
            <person name="Reusch T.B.H."/>
            <person name="Van de Peer Y."/>
        </authorList>
    </citation>
    <scope>NUCLEOTIDE SEQUENCE [LARGE SCALE GENOMIC DNA]</scope>
    <source>
        <strain evidence="11">cv. Finnish</strain>
    </source>
</reference>
<evidence type="ECO:0000256" key="6">
    <source>
        <dbReference type="ARBA" id="ARBA00023242"/>
    </source>
</evidence>
<evidence type="ECO:0000256" key="4">
    <source>
        <dbReference type="ARBA" id="ARBA00023159"/>
    </source>
</evidence>
<dbReference type="GO" id="GO:0016602">
    <property type="term" value="C:CCAAT-binding factor complex"/>
    <property type="evidence" value="ECO:0007669"/>
    <property type="project" value="InterPro"/>
</dbReference>
<accession>A0A0K9P8V1</accession>
<dbReference type="AlphaFoldDB" id="A0A0K9P8V1"/>
<feature type="region of interest" description="Disordered" evidence="9">
    <location>
        <begin position="40"/>
        <end position="86"/>
    </location>
</feature>
<dbReference type="PROSITE" id="PS00686">
    <property type="entry name" value="NFYA_HAP2_1"/>
    <property type="match status" value="1"/>
</dbReference>
<evidence type="ECO:0000256" key="8">
    <source>
        <dbReference type="RuleBase" id="RU367155"/>
    </source>
</evidence>
<feature type="compositionally biased region" description="Polar residues" evidence="9">
    <location>
        <begin position="245"/>
        <end position="254"/>
    </location>
</feature>
<dbReference type="Pfam" id="PF02045">
    <property type="entry name" value="CBFB_NFYA"/>
    <property type="match status" value="1"/>
</dbReference>
<dbReference type="EMBL" id="LFYR01001125">
    <property type="protein sequence ID" value="KMZ64575.1"/>
    <property type="molecule type" value="Genomic_DNA"/>
</dbReference>
<feature type="region of interest" description="Disordered" evidence="9">
    <location>
        <begin position="195"/>
        <end position="298"/>
    </location>
</feature>
<name>A0A0K9P8V1_ZOSMR</name>
<feature type="compositionally biased region" description="Polar residues" evidence="9">
    <location>
        <begin position="41"/>
        <end position="52"/>
    </location>
</feature>
<comment type="subunit">
    <text evidence="7">Heterotrimeric transcription factor composed of three components, NF-YA, NF-YB and NF-YC. NF-YB and NF-YC must interact and dimerize for NF-YA association and DNA binding.</text>
</comment>
<dbReference type="PRINTS" id="PR00616">
    <property type="entry name" value="CCAATSUBUNTB"/>
</dbReference>
<comment type="similarity">
    <text evidence="8">Belongs to the NFYA/HAP2 subunit family.</text>
</comment>
<keyword evidence="2 8" id="KW-0805">Transcription regulation</keyword>
<comment type="caution">
    <text evidence="10">The sequence shown here is derived from an EMBL/GenBank/DDBJ whole genome shotgun (WGS) entry which is preliminary data.</text>
</comment>
<dbReference type="STRING" id="29655.A0A0K9P8V1"/>
<keyword evidence="3 8" id="KW-0238">DNA-binding</keyword>
<proteinExistence type="inferred from homology"/>
<evidence type="ECO:0000256" key="7">
    <source>
        <dbReference type="ARBA" id="ARBA00025911"/>
    </source>
</evidence>
<organism evidence="10 11">
    <name type="scientific">Zostera marina</name>
    <name type="common">Eelgrass</name>
    <dbReference type="NCBI Taxonomy" id="29655"/>
    <lineage>
        <taxon>Eukaryota</taxon>
        <taxon>Viridiplantae</taxon>
        <taxon>Streptophyta</taxon>
        <taxon>Embryophyta</taxon>
        <taxon>Tracheophyta</taxon>
        <taxon>Spermatophyta</taxon>
        <taxon>Magnoliopsida</taxon>
        <taxon>Liliopsida</taxon>
        <taxon>Zosteraceae</taxon>
        <taxon>Zostera</taxon>
    </lineage>
</organism>